<dbReference type="Proteomes" id="UP000054217">
    <property type="component" value="Unassembled WGS sequence"/>
</dbReference>
<reference evidence="2 3" key="1">
    <citation type="submission" date="2014-04" db="EMBL/GenBank/DDBJ databases">
        <authorList>
            <consortium name="DOE Joint Genome Institute"/>
            <person name="Kuo A."/>
            <person name="Kohler A."/>
            <person name="Costa M.D."/>
            <person name="Nagy L.G."/>
            <person name="Floudas D."/>
            <person name="Copeland A."/>
            <person name="Barry K.W."/>
            <person name="Cichocki N."/>
            <person name="Veneault-Fourrey C."/>
            <person name="LaButti K."/>
            <person name="Lindquist E.A."/>
            <person name="Lipzen A."/>
            <person name="Lundell T."/>
            <person name="Morin E."/>
            <person name="Murat C."/>
            <person name="Sun H."/>
            <person name="Tunlid A."/>
            <person name="Henrissat B."/>
            <person name="Grigoriev I.V."/>
            <person name="Hibbett D.S."/>
            <person name="Martin F."/>
            <person name="Nordberg H.P."/>
            <person name="Cantor M.N."/>
            <person name="Hua S.X."/>
        </authorList>
    </citation>
    <scope>NUCLEOTIDE SEQUENCE [LARGE SCALE GENOMIC DNA]</scope>
    <source>
        <strain evidence="2 3">Marx 270</strain>
    </source>
</reference>
<evidence type="ECO:0000313" key="3">
    <source>
        <dbReference type="Proteomes" id="UP000054217"/>
    </source>
</evidence>
<protein>
    <submittedName>
        <fullName evidence="2">Uncharacterized protein</fullName>
    </submittedName>
</protein>
<proteinExistence type="predicted"/>
<feature type="region of interest" description="Disordered" evidence="1">
    <location>
        <begin position="24"/>
        <end position="51"/>
    </location>
</feature>
<organism evidence="2 3">
    <name type="scientific">Pisolithus tinctorius Marx 270</name>
    <dbReference type="NCBI Taxonomy" id="870435"/>
    <lineage>
        <taxon>Eukaryota</taxon>
        <taxon>Fungi</taxon>
        <taxon>Dikarya</taxon>
        <taxon>Basidiomycota</taxon>
        <taxon>Agaricomycotina</taxon>
        <taxon>Agaricomycetes</taxon>
        <taxon>Agaricomycetidae</taxon>
        <taxon>Boletales</taxon>
        <taxon>Sclerodermatineae</taxon>
        <taxon>Pisolithaceae</taxon>
        <taxon>Pisolithus</taxon>
    </lineage>
</organism>
<accession>A0A0C3IZC1</accession>
<keyword evidence="3" id="KW-1185">Reference proteome</keyword>
<evidence type="ECO:0000256" key="1">
    <source>
        <dbReference type="SAM" id="MobiDB-lite"/>
    </source>
</evidence>
<dbReference type="AlphaFoldDB" id="A0A0C3IZC1"/>
<gene>
    <name evidence="2" type="ORF">M404DRAFT_1002570</name>
</gene>
<dbReference type="EMBL" id="KN831983">
    <property type="protein sequence ID" value="KIO02148.1"/>
    <property type="molecule type" value="Genomic_DNA"/>
</dbReference>
<dbReference type="HOGENOM" id="CLU_3107378_0_0_1"/>
<reference evidence="3" key="2">
    <citation type="submission" date="2015-01" db="EMBL/GenBank/DDBJ databases">
        <title>Evolutionary Origins and Diversification of the Mycorrhizal Mutualists.</title>
        <authorList>
            <consortium name="DOE Joint Genome Institute"/>
            <consortium name="Mycorrhizal Genomics Consortium"/>
            <person name="Kohler A."/>
            <person name="Kuo A."/>
            <person name="Nagy L.G."/>
            <person name="Floudas D."/>
            <person name="Copeland A."/>
            <person name="Barry K.W."/>
            <person name="Cichocki N."/>
            <person name="Veneault-Fourrey C."/>
            <person name="LaButti K."/>
            <person name="Lindquist E.A."/>
            <person name="Lipzen A."/>
            <person name="Lundell T."/>
            <person name="Morin E."/>
            <person name="Murat C."/>
            <person name="Riley R."/>
            <person name="Ohm R."/>
            <person name="Sun H."/>
            <person name="Tunlid A."/>
            <person name="Henrissat B."/>
            <person name="Grigoriev I.V."/>
            <person name="Hibbett D.S."/>
            <person name="Martin F."/>
        </authorList>
    </citation>
    <scope>NUCLEOTIDE SEQUENCE [LARGE SCALE GENOMIC DNA]</scope>
    <source>
        <strain evidence="3">Marx 270</strain>
    </source>
</reference>
<dbReference type="InParanoid" id="A0A0C3IZC1"/>
<name>A0A0C3IZC1_PISTI</name>
<evidence type="ECO:0000313" key="2">
    <source>
        <dbReference type="EMBL" id="KIO02148.1"/>
    </source>
</evidence>
<sequence length="51" mass="5992">MQPPNPHLPHIRWHLTSIKKRDYDSVSNRTKHILQSRHDGRSSNDVSFCTP</sequence>